<dbReference type="InterPro" id="IPR006076">
    <property type="entry name" value="FAD-dep_OxRdtase"/>
</dbReference>
<dbReference type="Gene3D" id="3.50.50.60">
    <property type="entry name" value="FAD/NAD(P)-binding domain"/>
    <property type="match status" value="1"/>
</dbReference>
<dbReference type="Proteomes" id="UP001142057">
    <property type="component" value="Unassembled WGS sequence"/>
</dbReference>
<evidence type="ECO:0000256" key="4">
    <source>
        <dbReference type="ARBA" id="ARBA00023002"/>
    </source>
</evidence>
<accession>A0ABT2III6</accession>
<evidence type="ECO:0000256" key="2">
    <source>
        <dbReference type="ARBA" id="ARBA00009410"/>
    </source>
</evidence>
<organism evidence="6 7">
    <name type="scientific">Chryseobacterium pyrolae</name>
    <dbReference type="NCBI Taxonomy" id="2987481"/>
    <lineage>
        <taxon>Bacteria</taxon>
        <taxon>Pseudomonadati</taxon>
        <taxon>Bacteroidota</taxon>
        <taxon>Flavobacteriia</taxon>
        <taxon>Flavobacteriales</taxon>
        <taxon>Weeksellaceae</taxon>
        <taxon>Chryseobacterium group</taxon>
        <taxon>Chryseobacterium</taxon>
    </lineage>
</organism>
<dbReference type="Pfam" id="PF01266">
    <property type="entry name" value="DAO"/>
    <property type="match status" value="1"/>
</dbReference>
<dbReference type="Gene3D" id="3.30.9.10">
    <property type="entry name" value="D-Amino Acid Oxidase, subunit A, domain 2"/>
    <property type="match status" value="1"/>
</dbReference>
<dbReference type="PANTHER" id="PTHR13847:SF286">
    <property type="entry name" value="D-AMINO ACID DEHYDROGENASE"/>
    <property type="match status" value="1"/>
</dbReference>
<dbReference type="SUPFAM" id="SSF51905">
    <property type="entry name" value="FAD/NAD(P)-binding domain"/>
    <property type="match status" value="1"/>
</dbReference>
<gene>
    <name evidence="6" type="ORF">NZD88_13050</name>
</gene>
<protein>
    <submittedName>
        <fullName evidence="6">TIGR03364 family FAD-dependent oxidoreductase</fullName>
    </submittedName>
</protein>
<dbReference type="EMBL" id="JANZQH010000005">
    <property type="protein sequence ID" value="MCT2408471.1"/>
    <property type="molecule type" value="Genomic_DNA"/>
</dbReference>
<sequence length="384" mass="43022">MTAKFDLIVVGGGILGTFHAYHALKKGLKVALLERNSVPQGATARNFGQVVPSGMDLTWQNYGRESLAIYNELHTQADLTIRKNGSVYIASNDEEIQLIEELYEINRNNEYESVLLSKNDCIKKFDGLRSDYCKGGLFFPQELSVDSADMIVKLHKLLQEKLGLQIFYNTTIIETGENGHNCSAISADGTKFTASKIIICGGHEFKTLYPKVFDESDLEVSKLQMLQTKPQGIYSLPGNILTGLSIRRYESFSECASFQKIKESEDPKSFEKKFGIHILFKQALDGSIILGDSHEYADAKNADDLGYDLSMEIDEFMIHEAKKIIDLPTYEIQRRWFGVYSQCKTKDIFEHNPSPNIHIVTGIGGKGMTGSGGFSKFNIDKIYT</sequence>
<evidence type="ECO:0000259" key="5">
    <source>
        <dbReference type="Pfam" id="PF01266"/>
    </source>
</evidence>
<keyword evidence="4" id="KW-0560">Oxidoreductase</keyword>
<keyword evidence="3" id="KW-0285">Flavoprotein</keyword>
<dbReference type="InterPro" id="IPR036188">
    <property type="entry name" value="FAD/NAD-bd_sf"/>
</dbReference>
<evidence type="ECO:0000313" key="7">
    <source>
        <dbReference type="Proteomes" id="UP001142057"/>
    </source>
</evidence>
<reference evidence="6" key="1">
    <citation type="submission" date="2022-08" db="EMBL/GenBank/DDBJ databases">
        <title>Chryseobacterium antibioticum,isolated from the rhizosphere soil of Pyrola in Tibet.</title>
        <authorList>
            <person name="Kan Y."/>
        </authorList>
    </citation>
    <scope>NUCLEOTIDE SEQUENCE</scope>
    <source>
        <strain evidence="6">Pc2-12</strain>
    </source>
</reference>
<keyword evidence="7" id="KW-1185">Reference proteome</keyword>
<name>A0ABT2III6_9FLAO</name>
<feature type="domain" description="FAD dependent oxidoreductase" evidence="5">
    <location>
        <begin position="6"/>
        <end position="374"/>
    </location>
</feature>
<dbReference type="InterPro" id="IPR017741">
    <property type="entry name" value="FAD-dependent_OxRdtase_HpnW"/>
</dbReference>
<dbReference type="PANTHER" id="PTHR13847">
    <property type="entry name" value="SARCOSINE DEHYDROGENASE-RELATED"/>
    <property type="match status" value="1"/>
</dbReference>
<comment type="caution">
    <text evidence="6">The sequence shown here is derived from an EMBL/GenBank/DDBJ whole genome shotgun (WGS) entry which is preliminary data.</text>
</comment>
<dbReference type="NCBIfam" id="TIGR03364">
    <property type="entry name" value="HpnW_proposed"/>
    <property type="match status" value="1"/>
</dbReference>
<comment type="similarity">
    <text evidence="2">Belongs to the DadA oxidoreductase family.</text>
</comment>
<comment type="cofactor">
    <cofactor evidence="1">
        <name>FAD</name>
        <dbReference type="ChEBI" id="CHEBI:57692"/>
    </cofactor>
</comment>
<evidence type="ECO:0000256" key="1">
    <source>
        <dbReference type="ARBA" id="ARBA00001974"/>
    </source>
</evidence>
<evidence type="ECO:0000256" key="3">
    <source>
        <dbReference type="ARBA" id="ARBA00022630"/>
    </source>
</evidence>
<evidence type="ECO:0000313" key="6">
    <source>
        <dbReference type="EMBL" id="MCT2408471.1"/>
    </source>
</evidence>
<proteinExistence type="inferred from homology"/>
<dbReference type="RefSeq" id="WP_259829728.1">
    <property type="nucleotide sequence ID" value="NZ_JANZQH010000005.1"/>
</dbReference>